<organism evidence="1 2">
    <name type="scientific">Pseudomonas juntendi</name>
    <dbReference type="NCBI Taxonomy" id="2666183"/>
    <lineage>
        <taxon>Bacteria</taxon>
        <taxon>Pseudomonadati</taxon>
        <taxon>Pseudomonadota</taxon>
        <taxon>Gammaproteobacteria</taxon>
        <taxon>Pseudomonadales</taxon>
        <taxon>Pseudomonadaceae</taxon>
        <taxon>Pseudomonas</taxon>
    </lineage>
</organism>
<evidence type="ECO:0000313" key="2">
    <source>
        <dbReference type="Proteomes" id="UP000545074"/>
    </source>
</evidence>
<comment type="caution">
    <text evidence="1">The sequence shown here is derived from an EMBL/GenBank/DDBJ whole genome shotgun (WGS) entry which is preliminary data.</text>
</comment>
<evidence type="ECO:0000313" key="1">
    <source>
        <dbReference type="EMBL" id="MBA6096442.1"/>
    </source>
</evidence>
<proteinExistence type="predicted"/>
<dbReference type="Gene3D" id="2.60.200.60">
    <property type="match status" value="1"/>
</dbReference>
<gene>
    <name evidence="1" type="ORF">H4C80_04685</name>
</gene>
<dbReference type="Pfam" id="PF05488">
    <property type="entry name" value="PAAR_motif"/>
    <property type="match status" value="1"/>
</dbReference>
<dbReference type="InterPro" id="IPR008727">
    <property type="entry name" value="PAAR_motif"/>
</dbReference>
<reference evidence="1 2" key="1">
    <citation type="submission" date="2020-07" db="EMBL/GenBank/DDBJ databases">
        <title>Diversity of carbapenemase encoding genes among Pseudomonas putida group clinical isolates in a tertiary Brazilian hospital.</title>
        <authorList>
            <person name="Alberto-Lei F."/>
            <person name="Nodari C.S."/>
            <person name="Streling A.P."/>
            <person name="Paulino J.T."/>
            <person name="Bessa-Neto F.O."/>
            <person name="Cayo R."/>
            <person name="Gales A.C."/>
        </authorList>
    </citation>
    <scope>NUCLEOTIDE SEQUENCE [LARGE SCALE GENOMIC DNA]</scope>
    <source>
        <strain evidence="1 2">12815</strain>
    </source>
</reference>
<dbReference type="RefSeq" id="WP_182389002.1">
    <property type="nucleotide sequence ID" value="NZ_BQIO01000039.1"/>
</dbReference>
<accession>A0A7W2KDK8</accession>
<dbReference type="CDD" id="cd14744">
    <property type="entry name" value="PAAR_CT_2"/>
    <property type="match status" value="1"/>
</dbReference>
<sequence>MKGIIRVGDKNTGGGVVLSSSSSMMFNGIQVAREGDPVHCPVVGHGNTAVAEGRQNFIDDGIPVAFEGSRCGCGCTLVSSLMSAGVNG</sequence>
<dbReference type="Proteomes" id="UP000545074">
    <property type="component" value="Unassembled WGS sequence"/>
</dbReference>
<name>A0A7W2KDK8_9PSED</name>
<dbReference type="AlphaFoldDB" id="A0A7W2KDK8"/>
<protein>
    <submittedName>
        <fullName evidence="1">PAAR domain-containing protein</fullName>
    </submittedName>
</protein>
<dbReference type="EMBL" id="JACGCX010000002">
    <property type="protein sequence ID" value="MBA6096442.1"/>
    <property type="molecule type" value="Genomic_DNA"/>
</dbReference>